<name>A0A176VX10_MARPO</name>
<dbReference type="Proteomes" id="UP000077202">
    <property type="component" value="Unassembled WGS sequence"/>
</dbReference>
<evidence type="ECO:0000256" key="1">
    <source>
        <dbReference type="SAM" id="MobiDB-lite"/>
    </source>
</evidence>
<sequence length="236" mass="27224">MFEFREERDQFYGKALSAGSVSILRKQPIQAARQPLTLLPQLQFQFPNLVSERVDSSGLRRGKELQERSFLSKQQKPTFAKVVFEVHELNPQSQKQNQIQKKNEAGSPPGTVLNFRHCLHETLLRSRGRWWLERTSTTKDLKAKTAEARDYHTWLRLRRTPRPSPRSRRAIQVRQAASYGCLQQERKCTVILQQIPSSVPYSLGARLDHFFLHLFLGRILANGSLPLAYDIARCTG</sequence>
<dbReference type="EMBL" id="LVLJ01002497">
    <property type="protein sequence ID" value="OAE24685.1"/>
    <property type="molecule type" value="Genomic_DNA"/>
</dbReference>
<organism evidence="2 3">
    <name type="scientific">Marchantia polymorpha subsp. ruderalis</name>
    <dbReference type="NCBI Taxonomy" id="1480154"/>
    <lineage>
        <taxon>Eukaryota</taxon>
        <taxon>Viridiplantae</taxon>
        <taxon>Streptophyta</taxon>
        <taxon>Embryophyta</taxon>
        <taxon>Marchantiophyta</taxon>
        <taxon>Marchantiopsida</taxon>
        <taxon>Marchantiidae</taxon>
        <taxon>Marchantiales</taxon>
        <taxon>Marchantiaceae</taxon>
        <taxon>Marchantia</taxon>
    </lineage>
</organism>
<gene>
    <name evidence="2" type="ORF">AXG93_2601s1060</name>
</gene>
<protein>
    <submittedName>
        <fullName evidence="2">Uncharacterized protein</fullName>
    </submittedName>
</protein>
<evidence type="ECO:0000313" key="3">
    <source>
        <dbReference type="Proteomes" id="UP000077202"/>
    </source>
</evidence>
<reference evidence="2" key="1">
    <citation type="submission" date="2016-03" db="EMBL/GenBank/DDBJ databases">
        <title>Mechanisms controlling the formation of the plant cell surface in tip-growing cells are functionally conserved among land plants.</title>
        <authorList>
            <person name="Honkanen S."/>
            <person name="Jones V.A."/>
            <person name="Morieri G."/>
            <person name="Champion C."/>
            <person name="Hetherington A.J."/>
            <person name="Kelly S."/>
            <person name="Saint-Marcoux D."/>
            <person name="Proust H."/>
            <person name="Prescott H."/>
            <person name="Dolan L."/>
        </authorList>
    </citation>
    <scope>NUCLEOTIDE SEQUENCE [LARGE SCALE GENOMIC DNA]</scope>
    <source>
        <tissue evidence="2">Whole gametophyte</tissue>
    </source>
</reference>
<comment type="caution">
    <text evidence="2">The sequence shown here is derived from an EMBL/GenBank/DDBJ whole genome shotgun (WGS) entry which is preliminary data.</text>
</comment>
<dbReference type="AlphaFoldDB" id="A0A176VX10"/>
<proteinExistence type="predicted"/>
<evidence type="ECO:0000313" key="2">
    <source>
        <dbReference type="EMBL" id="OAE24685.1"/>
    </source>
</evidence>
<feature type="compositionally biased region" description="Low complexity" evidence="1">
    <location>
        <begin position="91"/>
        <end position="100"/>
    </location>
</feature>
<accession>A0A176VX10</accession>
<feature type="region of interest" description="Disordered" evidence="1">
    <location>
        <begin position="91"/>
        <end position="110"/>
    </location>
</feature>
<keyword evidence="3" id="KW-1185">Reference proteome</keyword>